<dbReference type="InterPro" id="IPR032675">
    <property type="entry name" value="LRR_dom_sf"/>
</dbReference>
<dbReference type="Gene3D" id="1.10.8.430">
    <property type="entry name" value="Helical domain of apoptotic protease-activating factors"/>
    <property type="match status" value="1"/>
</dbReference>
<dbReference type="InterPro" id="IPR044974">
    <property type="entry name" value="Disease_R_plants"/>
</dbReference>
<evidence type="ECO:0000256" key="6">
    <source>
        <dbReference type="ARBA" id="ARBA00047304"/>
    </source>
</evidence>
<dbReference type="InterPro" id="IPR045344">
    <property type="entry name" value="C-JID"/>
</dbReference>
<evidence type="ECO:0000256" key="5">
    <source>
        <dbReference type="ARBA" id="ARBA00023027"/>
    </source>
</evidence>
<dbReference type="GO" id="GO:0043531">
    <property type="term" value="F:ADP binding"/>
    <property type="evidence" value="ECO:0007669"/>
    <property type="project" value="InterPro"/>
</dbReference>
<dbReference type="PANTHER" id="PTHR11017:SF570">
    <property type="entry name" value="DISEASE RESISTANCE PROTEIN (TIR-NBS CLASS)-RELATED"/>
    <property type="match status" value="1"/>
</dbReference>
<dbReference type="SMART" id="SM00255">
    <property type="entry name" value="TIR"/>
    <property type="match status" value="1"/>
</dbReference>
<dbReference type="InterPro" id="IPR058192">
    <property type="entry name" value="WHD_ROQ1-like"/>
</dbReference>
<evidence type="ECO:0000313" key="8">
    <source>
        <dbReference type="EMBL" id="KAK9221148.1"/>
    </source>
</evidence>
<keyword evidence="4" id="KW-0378">Hydrolase</keyword>
<evidence type="ECO:0000256" key="4">
    <source>
        <dbReference type="ARBA" id="ARBA00022801"/>
    </source>
</evidence>
<dbReference type="SUPFAM" id="SSF52540">
    <property type="entry name" value="P-loop containing nucleoside triphosphate hydrolases"/>
    <property type="match status" value="1"/>
</dbReference>
<comment type="caution">
    <text evidence="8">The sequence shown here is derived from an EMBL/GenBank/DDBJ whole genome shotgun (WGS) entry which is preliminary data.</text>
</comment>
<keyword evidence="9" id="KW-1185">Reference proteome</keyword>
<dbReference type="FunFam" id="3.40.50.10140:FF:000007">
    <property type="entry name" value="Disease resistance protein (TIR-NBS-LRR class)"/>
    <property type="match status" value="1"/>
</dbReference>
<keyword evidence="5" id="KW-0520">NAD</keyword>
<name>A0AAP0MUS3_9ROSI</name>
<dbReference type="PROSITE" id="PS50104">
    <property type="entry name" value="TIR"/>
    <property type="match status" value="1"/>
</dbReference>
<protein>
    <recommendedName>
        <fullName evidence="1">ADP-ribosyl cyclase/cyclic ADP-ribose hydrolase</fullName>
        <ecNumber evidence="1">3.2.2.6</ecNumber>
    </recommendedName>
</protein>
<dbReference type="InterPro" id="IPR042197">
    <property type="entry name" value="Apaf_helical"/>
</dbReference>
<dbReference type="EC" id="3.2.2.6" evidence="1"/>
<comment type="catalytic activity">
    <reaction evidence="6">
        <text>NAD(+) + H2O = ADP-D-ribose + nicotinamide + H(+)</text>
        <dbReference type="Rhea" id="RHEA:16301"/>
        <dbReference type="ChEBI" id="CHEBI:15377"/>
        <dbReference type="ChEBI" id="CHEBI:15378"/>
        <dbReference type="ChEBI" id="CHEBI:17154"/>
        <dbReference type="ChEBI" id="CHEBI:57540"/>
        <dbReference type="ChEBI" id="CHEBI:57967"/>
        <dbReference type="EC" id="3.2.2.6"/>
    </reaction>
    <physiologicalReaction direction="left-to-right" evidence="6">
        <dbReference type="Rhea" id="RHEA:16302"/>
    </physiologicalReaction>
</comment>
<dbReference type="Gene3D" id="3.40.50.300">
    <property type="entry name" value="P-loop containing nucleotide triphosphate hydrolases"/>
    <property type="match status" value="1"/>
</dbReference>
<evidence type="ECO:0000259" key="7">
    <source>
        <dbReference type="PROSITE" id="PS50104"/>
    </source>
</evidence>
<dbReference type="Pfam" id="PF23282">
    <property type="entry name" value="WHD_ROQ1"/>
    <property type="match status" value="1"/>
</dbReference>
<dbReference type="SUPFAM" id="SSF52200">
    <property type="entry name" value="Toll/Interleukin receptor TIR domain"/>
    <property type="match status" value="1"/>
</dbReference>
<dbReference type="Pfam" id="PF20160">
    <property type="entry name" value="C-JID"/>
    <property type="match status" value="1"/>
</dbReference>
<evidence type="ECO:0000256" key="2">
    <source>
        <dbReference type="ARBA" id="ARBA00022614"/>
    </source>
</evidence>
<proteinExistence type="predicted"/>
<sequence>MLSDCSIAVTMRRRRRRRRRRERIRVLLIFSSSSESVCERARDEKQIPLIALPVARDIGQIMGRLPAGPSNSKAGPDVKTSYPTATLPQVKYDVFLSFRGDDTRDNFTSHLYAALCRKKIETFIDNQLIRGEDISPFLLDAIERSKISVVIFSKGYASSGWCLEELVKILECKDKYGQIVIPVFYHVEPSNVRNQTGIFGDAFSMLEGQFVGRVDKLRTWRIALREAANISGFDSNTVRPESVLIEELVKDVLKRLNDIFPSDCKERLVGIESSIRVIESLLSTGSKEVYSLGIWGIGGIGKTTIASATFSKISTHFDGSYFIQNVREESEKSGGLAHLRQILLSAILDDGNVSIGCPSIGLNFRSKRLSRKKVLIVFDDVSTSEQMEFLIGNQGWLMQGSRLIITARDKQVLKNCGVDTIYEVKELFDDDARMLFSRYAFGKNYPNVGYMELSNKIIKYAKGVPLAIKVLGRFLCGRRIKDWESTIKKIKRIPHVDIQKVLKVSFDGLDDEEQNLFLDIASFFKGEDKDCVIKFLDGCGFSAEIGISVLVDKCLMVILNNKIMMHDLLQEMGREIVRQESIKDPGKRSRLWHHEDIYNVLTNNTGTEAIEGISLDMSKVKEIHLNAGSFTNMHKLRFFKFYSSHYGENVNKVHNFRGLESTELRYLQWHGCPLKSLSSKIPPENIVSLEMPHSSIKQLWKGVQRLVNLKHINLSHSEHLTKIPDLSLATNLESLNFQGCTCLLETHSSIQYLNKLVVLNLKHCRSLTSLSTSIHLGSLKKLILSGCSNLMSFPELSCNIEELSLDGTAIQEFPSSIERLSSLILLNLGNCLRLEGLPSKICKLKSLERLNLAEALKELKAEGIAIREVPSSIACLKNLGRLSFESFMCHEQMGLLLPISFGLTSLTYLRLTDCGIIELPECLGQLSSRSILLLEKNNFERIPESIIQLSHLFSLGISHCERLHSLPELPCDLSDIEAHCCSSLEALSGLSILFTQTSWNSQFFYFVNCFKLDKNELKEIIKDAQRKMQLKATAWWEELEKQHCEVPRGMICFPGSELPEWFMFQSMGSSATFNLPPDWFSYNFVGFALCAVVGFRDHHDDGGGFQVFCECKLKTEDGLCRVAVGHLTGWSDGYRGPRYIGSDHVFLGFDFYMFSDGFDEYYYSDEVFIQFYLEDCCEVTKCGIHLLYAQDFSDSTEDSVWNFSSDEQGELPLQPPPPPKRLKYSVSQSPVVPFVRGVFL</sequence>
<keyword evidence="2" id="KW-0433">Leucine-rich repeat</keyword>
<dbReference type="Pfam" id="PF01582">
    <property type="entry name" value="TIR"/>
    <property type="match status" value="1"/>
</dbReference>
<dbReference type="Gene3D" id="3.40.50.10140">
    <property type="entry name" value="Toll/interleukin-1 receptor homology (TIR) domain"/>
    <property type="match status" value="1"/>
</dbReference>
<dbReference type="Proteomes" id="UP001428341">
    <property type="component" value="Unassembled WGS sequence"/>
</dbReference>
<dbReference type="Gene3D" id="3.80.10.10">
    <property type="entry name" value="Ribonuclease Inhibitor"/>
    <property type="match status" value="2"/>
</dbReference>
<dbReference type="PANTHER" id="PTHR11017">
    <property type="entry name" value="LEUCINE-RICH REPEAT-CONTAINING PROTEIN"/>
    <property type="match status" value="1"/>
</dbReference>
<dbReference type="GO" id="GO:0006952">
    <property type="term" value="P:defense response"/>
    <property type="evidence" value="ECO:0007669"/>
    <property type="project" value="InterPro"/>
</dbReference>
<dbReference type="InterPro" id="IPR035897">
    <property type="entry name" value="Toll_tir_struct_dom_sf"/>
</dbReference>
<organism evidence="8 9">
    <name type="scientific">Citrus x changshan-huyou</name>
    <dbReference type="NCBI Taxonomy" id="2935761"/>
    <lineage>
        <taxon>Eukaryota</taxon>
        <taxon>Viridiplantae</taxon>
        <taxon>Streptophyta</taxon>
        <taxon>Embryophyta</taxon>
        <taxon>Tracheophyta</taxon>
        <taxon>Spermatophyta</taxon>
        <taxon>Magnoliopsida</taxon>
        <taxon>eudicotyledons</taxon>
        <taxon>Gunneridae</taxon>
        <taxon>Pentapetalae</taxon>
        <taxon>rosids</taxon>
        <taxon>malvids</taxon>
        <taxon>Sapindales</taxon>
        <taxon>Rutaceae</taxon>
        <taxon>Aurantioideae</taxon>
        <taxon>Citrus</taxon>
    </lineage>
</organism>
<dbReference type="InterPro" id="IPR000157">
    <property type="entry name" value="TIR_dom"/>
</dbReference>
<dbReference type="PRINTS" id="PR00364">
    <property type="entry name" value="DISEASERSIST"/>
</dbReference>
<evidence type="ECO:0000313" key="9">
    <source>
        <dbReference type="Proteomes" id="UP001428341"/>
    </source>
</evidence>
<dbReference type="InterPro" id="IPR027417">
    <property type="entry name" value="P-loop_NTPase"/>
</dbReference>
<evidence type="ECO:0000256" key="3">
    <source>
        <dbReference type="ARBA" id="ARBA00022737"/>
    </source>
</evidence>
<dbReference type="SUPFAM" id="SSF52058">
    <property type="entry name" value="L domain-like"/>
    <property type="match status" value="1"/>
</dbReference>
<gene>
    <name evidence="8" type="ORF">WN944_009573</name>
</gene>
<dbReference type="GO" id="GO:0007165">
    <property type="term" value="P:signal transduction"/>
    <property type="evidence" value="ECO:0007669"/>
    <property type="project" value="InterPro"/>
</dbReference>
<dbReference type="GO" id="GO:0061809">
    <property type="term" value="F:NAD+ nucleosidase activity, cyclic ADP-ribose generating"/>
    <property type="evidence" value="ECO:0007669"/>
    <property type="project" value="UniProtKB-EC"/>
</dbReference>
<dbReference type="FunFam" id="3.80.10.10:FF:000386">
    <property type="entry name" value="Disease resistance protein RPS4"/>
    <property type="match status" value="1"/>
</dbReference>
<feature type="domain" description="TIR" evidence="7">
    <location>
        <begin position="90"/>
        <end position="256"/>
    </location>
</feature>
<dbReference type="EMBL" id="JBCGBO010000002">
    <property type="protein sequence ID" value="KAK9221148.1"/>
    <property type="molecule type" value="Genomic_DNA"/>
</dbReference>
<dbReference type="InterPro" id="IPR002182">
    <property type="entry name" value="NB-ARC"/>
</dbReference>
<reference evidence="8 9" key="1">
    <citation type="submission" date="2024-05" db="EMBL/GenBank/DDBJ databases">
        <title>Haplotype-resolved chromosome-level genome assembly of Huyou (Citrus changshanensis).</title>
        <authorList>
            <person name="Miao C."/>
            <person name="Chen W."/>
            <person name="Wu Y."/>
            <person name="Wang L."/>
            <person name="Zhao S."/>
            <person name="Grierson D."/>
            <person name="Xu C."/>
            <person name="Chen K."/>
        </authorList>
    </citation>
    <scope>NUCLEOTIDE SEQUENCE [LARGE SCALE GENOMIC DNA]</scope>
    <source>
        <strain evidence="8">01-14</strain>
        <tissue evidence="8">Leaf</tissue>
    </source>
</reference>
<dbReference type="Pfam" id="PF00931">
    <property type="entry name" value="NB-ARC"/>
    <property type="match status" value="1"/>
</dbReference>
<evidence type="ECO:0000256" key="1">
    <source>
        <dbReference type="ARBA" id="ARBA00011982"/>
    </source>
</evidence>
<keyword evidence="3" id="KW-0677">Repeat</keyword>
<accession>A0AAP0MUS3</accession>
<dbReference type="AlphaFoldDB" id="A0AAP0MUS3"/>